<dbReference type="AlphaFoldDB" id="A0A6A8LNC0"/>
<accession>A0A6A8LNC0</accession>
<keyword evidence="2" id="KW-0812">Transmembrane</keyword>
<keyword evidence="2" id="KW-1133">Transmembrane helix</keyword>
<dbReference type="InterPro" id="IPR037873">
    <property type="entry name" value="BamE-like"/>
</dbReference>
<feature type="transmembrane region" description="Helical" evidence="2">
    <location>
        <begin position="31"/>
        <end position="49"/>
    </location>
</feature>
<name>A0A6A8LNC0_BACVE</name>
<keyword evidence="2" id="KW-0472">Membrane</keyword>
<evidence type="ECO:0000313" key="4">
    <source>
        <dbReference type="EMBL" id="MSE04207.1"/>
    </source>
</evidence>
<dbReference type="EMBL" id="WKKV01000015">
    <property type="protein sequence ID" value="MSE04072.1"/>
    <property type="molecule type" value="Genomic_DNA"/>
</dbReference>
<dbReference type="Gene3D" id="3.30.1450.10">
    <property type="match status" value="1"/>
</dbReference>
<geneLocation type="plasmid" evidence="4">
    <name>unnamed01</name>
</geneLocation>
<keyword evidence="1" id="KW-0732">Signal</keyword>
<organism evidence="4">
    <name type="scientific">Bacillus velezensis</name>
    <dbReference type="NCBI Taxonomy" id="492670"/>
    <lineage>
        <taxon>Bacteria</taxon>
        <taxon>Bacillati</taxon>
        <taxon>Bacillota</taxon>
        <taxon>Bacilli</taxon>
        <taxon>Bacillales</taxon>
        <taxon>Bacillaceae</taxon>
        <taxon>Bacillus</taxon>
        <taxon>Bacillus amyloliquefaciens group</taxon>
    </lineage>
</organism>
<gene>
    <name evidence="3" type="ORF">GKC39_18695</name>
    <name evidence="4" type="ORF">GKC39_19510</name>
</gene>
<protein>
    <submittedName>
        <fullName evidence="4">Uncharacterized protein</fullName>
    </submittedName>
</protein>
<evidence type="ECO:0000256" key="2">
    <source>
        <dbReference type="SAM" id="Phobius"/>
    </source>
</evidence>
<feature type="transmembrane region" description="Helical" evidence="2">
    <location>
        <begin position="7"/>
        <end position="25"/>
    </location>
</feature>
<sequence>MSLFYSLFAALMIVGIFIGLCLLVLKSTRKFGIQLTIGCLSILLLMSLANRFIFKFGDEHEAAITPQTFHKIKEGMTYEEVKKIVGGKARSESNLYAGSKEYVYSGKDGLESGSTVTLEFDDDELNFISETGLISKREDEQNEDEDTTTVIENETEEDQINDLVENNLKNVSIDKIELNQDMSKNKEKQYIALVHLSFNLKNTPERAKKITQTYSEDLAARIGDKIKSVDQLIIFWKIPYLNDNAVLAKNSYVRSGSHFIIADQAYQPPLQ</sequence>
<evidence type="ECO:0000313" key="3">
    <source>
        <dbReference type="EMBL" id="MSE04072.1"/>
    </source>
</evidence>
<dbReference type="EMBL" id="WKKV01000044">
    <property type="protein sequence ID" value="MSE04207.1"/>
    <property type="molecule type" value="Genomic_DNA"/>
</dbReference>
<comment type="caution">
    <text evidence="4">The sequence shown here is derived from an EMBL/GenBank/DDBJ whole genome shotgun (WGS) entry which is preliminary data.</text>
</comment>
<reference evidence="4" key="1">
    <citation type="submission" date="2019-11" db="EMBL/GenBank/DDBJ databases">
        <title>Draft Genome Sequence of Plant Growth-Promoting Rhizosphere-Associated Bacteria.</title>
        <authorList>
            <person name="Vasilyev I.Y."/>
            <person name="Radchenko V."/>
            <person name="Ilnitskaya E.V."/>
        </authorList>
    </citation>
    <scope>NUCLEOTIDE SEQUENCE</scope>
    <source>
        <strain evidence="4">VRA_517_n</strain>
        <plasmid evidence="4">unnamed01</plasmid>
    </source>
</reference>
<proteinExistence type="predicted"/>
<evidence type="ECO:0000256" key="1">
    <source>
        <dbReference type="ARBA" id="ARBA00022729"/>
    </source>
</evidence>
<keyword evidence="4" id="KW-0614">Plasmid</keyword>
<dbReference type="RefSeq" id="WP_025852550.1">
    <property type="nucleotide sequence ID" value="NZ_BPWC01000001.1"/>
</dbReference>